<gene>
    <name evidence="1" type="ORF">VP01_7948g1</name>
</gene>
<protein>
    <submittedName>
        <fullName evidence="1">Uncharacterized protein</fullName>
    </submittedName>
</protein>
<dbReference type="AlphaFoldDB" id="A0A0L6UAU8"/>
<organism evidence="1 2">
    <name type="scientific">Puccinia sorghi</name>
    <dbReference type="NCBI Taxonomy" id="27349"/>
    <lineage>
        <taxon>Eukaryota</taxon>
        <taxon>Fungi</taxon>
        <taxon>Dikarya</taxon>
        <taxon>Basidiomycota</taxon>
        <taxon>Pucciniomycotina</taxon>
        <taxon>Pucciniomycetes</taxon>
        <taxon>Pucciniales</taxon>
        <taxon>Pucciniaceae</taxon>
        <taxon>Puccinia</taxon>
    </lineage>
</organism>
<feature type="non-terminal residue" evidence="1">
    <location>
        <position position="1"/>
    </location>
</feature>
<keyword evidence="2" id="KW-1185">Reference proteome</keyword>
<dbReference type="PANTHER" id="PTHR31912:SF34">
    <property type="entry name" value="NOTOCHORD-RELATED PROTEIN"/>
    <property type="match status" value="1"/>
</dbReference>
<dbReference type="STRING" id="27349.A0A0L6UAU8"/>
<dbReference type="PANTHER" id="PTHR31912">
    <property type="entry name" value="IP13529P"/>
    <property type="match status" value="1"/>
</dbReference>
<proteinExistence type="predicted"/>
<evidence type="ECO:0000313" key="2">
    <source>
        <dbReference type="Proteomes" id="UP000037035"/>
    </source>
</evidence>
<dbReference type="VEuPathDB" id="FungiDB:VP01_7948g1"/>
<evidence type="ECO:0000313" key="1">
    <source>
        <dbReference type="EMBL" id="KNZ45651.1"/>
    </source>
</evidence>
<feature type="non-terminal residue" evidence="1">
    <location>
        <position position="251"/>
    </location>
</feature>
<comment type="caution">
    <text evidence="1">The sequence shown here is derived from an EMBL/GenBank/DDBJ whole genome shotgun (WGS) entry which is preliminary data.</text>
</comment>
<reference evidence="1 2" key="1">
    <citation type="submission" date="2015-08" db="EMBL/GenBank/DDBJ databases">
        <title>Next Generation Sequencing and Analysis of the Genome of Puccinia sorghi L Schw, the Causal Agent of Maize Common Rust.</title>
        <authorList>
            <person name="Rochi L."/>
            <person name="Burguener G."/>
            <person name="Darino M."/>
            <person name="Turjanski A."/>
            <person name="Kreff E."/>
            <person name="Dieguez M.J."/>
            <person name="Sacco F."/>
        </authorList>
    </citation>
    <scope>NUCLEOTIDE SEQUENCE [LARGE SCALE GENOMIC DNA]</scope>
    <source>
        <strain evidence="1 2">RO10H11247</strain>
    </source>
</reference>
<sequence length="251" mass="29141">VLHVFLLGIVKYLFKDFMLKIPNNKLVEVEARFLNCLLSRTFHFLPNNETITKRYVDFIISIRYLSYKLVKMNARWANKSKIHILLHIPDFIRRFGPSSLFATENFEIYKGILRNASIHSNCLSPGRDIDPTTSDYVQASPLVQDIFSNNERIQKSLGFHARSLKDPPLTPVLNNHKVEERHRKPVTDHLKQNYPKNIIRQISHVTIFTKGKISQGNFVLEQYQPNQSASIGCVESMWEIIPLSVFYAEIN</sequence>
<dbReference type="Proteomes" id="UP000037035">
    <property type="component" value="Unassembled WGS sequence"/>
</dbReference>
<name>A0A0L6UAU8_9BASI</name>
<accession>A0A0L6UAU8</accession>
<dbReference type="OrthoDB" id="2506088at2759"/>
<dbReference type="EMBL" id="LAVV01013436">
    <property type="protein sequence ID" value="KNZ45651.1"/>
    <property type="molecule type" value="Genomic_DNA"/>
</dbReference>